<dbReference type="Gene3D" id="3.40.50.720">
    <property type="entry name" value="NAD(P)-binding Rossmann-like Domain"/>
    <property type="match status" value="1"/>
</dbReference>
<dbReference type="SUPFAM" id="SSF55347">
    <property type="entry name" value="Glyceraldehyde-3-phosphate dehydrogenase-like, C-terminal domain"/>
    <property type="match status" value="1"/>
</dbReference>
<protein>
    <recommendedName>
        <fullName evidence="6 16">Homoserine dehydrogenase</fullName>
        <ecNumber evidence="5 16">1.1.1.3</ecNumber>
    </recommendedName>
</protein>
<dbReference type="PROSITE" id="PS51671">
    <property type="entry name" value="ACT"/>
    <property type="match status" value="1"/>
</dbReference>
<dbReference type="GO" id="GO:0050661">
    <property type="term" value="F:NADP binding"/>
    <property type="evidence" value="ECO:0007669"/>
    <property type="project" value="InterPro"/>
</dbReference>
<evidence type="ECO:0000256" key="4">
    <source>
        <dbReference type="ARBA" id="ARBA00006753"/>
    </source>
</evidence>
<comment type="pathway">
    <text evidence="3 16">Amino-acid biosynthesis; L-methionine biosynthesis via de novo pathway; L-homoserine from L-aspartate: step 3/3.</text>
</comment>
<comment type="catalytic activity">
    <reaction evidence="13">
        <text>L-homoserine + NADP(+) = L-aspartate 4-semialdehyde + NADPH + H(+)</text>
        <dbReference type="Rhea" id="RHEA:15761"/>
        <dbReference type="ChEBI" id="CHEBI:15378"/>
        <dbReference type="ChEBI" id="CHEBI:57476"/>
        <dbReference type="ChEBI" id="CHEBI:57783"/>
        <dbReference type="ChEBI" id="CHEBI:58349"/>
        <dbReference type="ChEBI" id="CHEBI:537519"/>
        <dbReference type="EC" id="1.1.1.3"/>
    </reaction>
    <physiologicalReaction direction="right-to-left" evidence="13">
        <dbReference type="Rhea" id="RHEA:15763"/>
    </physiologicalReaction>
</comment>
<dbReference type="Pfam" id="PF00742">
    <property type="entry name" value="Homoserine_dh"/>
    <property type="match status" value="1"/>
</dbReference>
<evidence type="ECO:0000256" key="14">
    <source>
        <dbReference type="PIRSR" id="PIRSR000098-1"/>
    </source>
</evidence>
<keyword evidence="7 16" id="KW-0028">Amino-acid biosynthesis</keyword>
<feature type="binding site" evidence="15">
    <location>
        <position position="105"/>
    </location>
    <ligand>
        <name>NADPH</name>
        <dbReference type="ChEBI" id="CHEBI:57783"/>
    </ligand>
</feature>
<keyword evidence="11" id="KW-0915">Sodium</keyword>
<name>A0A9D1N9Z8_9FIRM</name>
<dbReference type="InterPro" id="IPR005106">
    <property type="entry name" value="Asp/hSer_DH_NAD-bd"/>
</dbReference>
<evidence type="ECO:0000256" key="9">
    <source>
        <dbReference type="ARBA" id="ARBA00022857"/>
    </source>
</evidence>
<gene>
    <name evidence="19" type="ORF">IAC73_03375</name>
</gene>
<dbReference type="GO" id="GO:0004412">
    <property type="term" value="F:homoserine dehydrogenase activity"/>
    <property type="evidence" value="ECO:0007669"/>
    <property type="project" value="UniProtKB-EC"/>
</dbReference>
<dbReference type="FunFam" id="3.30.360.10:FF:000005">
    <property type="entry name" value="Homoserine dehydrogenase"/>
    <property type="match status" value="1"/>
</dbReference>
<dbReference type="EC" id="1.1.1.3" evidence="5 16"/>
<dbReference type="AlphaFoldDB" id="A0A9D1N9Z8"/>
<dbReference type="Proteomes" id="UP000886857">
    <property type="component" value="Unassembled WGS sequence"/>
</dbReference>
<dbReference type="InterPro" id="IPR036291">
    <property type="entry name" value="NAD(P)-bd_dom_sf"/>
</dbReference>
<accession>A0A9D1N9Z8</accession>
<dbReference type="GO" id="GO:0009086">
    <property type="term" value="P:methionine biosynthetic process"/>
    <property type="evidence" value="ECO:0007669"/>
    <property type="project" value="UniProtKB-KW"/>
</dbReference>
<dbReference type="CDD" id="cd04881">
    <property type="entry name" value="ACT_HSDH-Hom"/>
    <property type="match status" value="1"/>
</dbReference>
<dbReference type="Pfam" id="PF01842">
    <property type="entry name" value="ACT"/>
    <property type="match status" value="1"/>
</dbReference>
<dbReference type="SUPFAM" id="SSF55021">
    <property type="entry name" value="ACT-like"/>
    <property type="match status" value="1"/>
</dbReference>
<feature type="domain" description="ACT" evidence="18">
    <location>
        <begin position="348"/>
        <end position="422"/>
    </location>
</feature>
<proteinExistence type="inferred from homology"/>
<comment type="cofactor">
    <cofactor evidence="1">
        <name>a metal cation</name>
        <dbReference type="ChEBI" id="CHEBI:25213"/>
    </cofactor>
</comment>
<feature type="binding site" evidence="15">
    <location>
        <begin position="9"/>
        <end position="16"/>
    </location>
    <ligand>
        <name>NADP(+)</name>
        <dbReference type="ChEBI" id="CHEBI:58349"/>
    </ligand>
</feature>
<dbReference type="NCBIfam" id="NF004976">
    <property type="entry name" value="PRK06349.1"/>
    <property type="match status" value="1"/>
</dbReference>
<evidence type="ECO:0000256" key="10">
    <source>
        <dbReference type="ARBA" id="ARBA00023002"/>
    </source>
</evidence>
<dbReference type="PIRSF" id="PIRSF000098">
    <property type="entry name" value="Homoser_dehydrog"/>
    <property type="match status" value="1"/>
</dbReference>
<dbReference type="PROSITE" id="PS01042">
    <property type="entry name" value="HOMOSER_DHGENASE"/>
    <property type="match status" value="1"/>
</dbReference>
<reference evidence="19" key="2">
    <citation type="journal article" date="2021" name="PeerJ">
        <title>Extensive microbial diversity within the chicken gut microbiome revealed by metagenomics and culture.</title>
        <authorList>
            <person name="Gilroy R."/>
            <person name="Ravi A."/>
            <person name="Getino M."/>
            <person name="Pursley I."/>
            <person name="Horton D.L."/>
            <person name="Alikhan N.F."/>
            <person name="Baker D."/>
            <person name="Gharbi K."/>
            <person name="Hall N."/>
            <person name="Watson M."/>
            <person name="Adriaenssens E.M."/>
            <person name="Foster-Nyarko E."/>
            <person name="Jarju S."/>
            <person name="Secka A."/>
            <person name="Antonio M."/>
            <person name="Oren A."/>
            <person name="Chaudhuri R.R."/>
            <person name="La Ragione R."/>
            <person name="Hildebrand F."/>
            <person name="Pallen M.J."/>
        </authorList>
    </citation>
    <scope>NUCLEOTIDE SEQUENCE</scope>
    <source>
        <strain evidence="19">10406</strain>
    </source>
</reference>
<evidence type="ECO:0000256" key="1">
    <source>
        <dbReference type="ARBA" id="ARBA00001920"/>
    </source>
</evidence>
<evidence type="ECO:0000259" key="18">
    <source>
        <dbReference type="PROSITE" id="PS51671"/>
    </source>
</evidence>
<dbReference type="PANTHER" id="PTHR43331">
    <property type="entry name" value="HOMOSERINE DEHYDROGENASE"/>
    <property type="match status" value="1"/>
</dbReference>
<dbReference type="InterPro" id="IPR001342">
    <property type="entry name" value="HDH_cat"/>
</dbReference>
<feature type="binding site" evidence="15">
    <location>
        <position position="190"/>
    </location>
    <ligand>
        <name>L-homoserine</name>
        <dbReference type="ChEBI" id="CHEBI:57476"/>
    </ligand>
</feature>
<evidence type="ECO:0000256" key="8">
    <source>
        <dbReference type="ARBA" id="ARBA00022697"/>
    </source>
</evidence>
<evidence type="ECO:0000256" key="17">
    <source>
        <dbReference type="RuleBase" id="RU004171"/>
    </source>
</evidence>
<comment type="caution">
    <text evidence="19">The sequence shown here is derived from an EMBL/GenBank/DDBJ whole genome shotgun (WGS) entry which is preliminary data.</text>
</comment>
<dbReference type="EMBL" id="DVOE01000050">
    <property type="protein sequence ID" value="HIU98866.1"/>
    <property type="molecule type" value="Genomic_DNA"/>
</dbReference>
<evidence type="ECO:0000256" key="7">
    <source>
        <dbReference type="ARBA" id="ARBA00022605"/>
    </source>
</evidence>
<sequence length="425" mass="45385">MKKVGVALLGLGVVGGGTYTILRDKHDYIAENEGIDIEIRCVLEKNLDRARELGVDPAIVTTDIERVLGDPDIAVVAEFFGGIEPARTFLIRSLEAGKSIVTANKEMFSKHWHELEAAAQKGGGGLYFEASCAGGIPIIRTLTDGMQGNAVTSIKGIVNGTTNYILSRMSDEGVDYAACLKDAQALGYAEADPTADVEGFDAMYKNSILSSLAYKRRVPVDMIYREGISHIAVEDINYGKELGYTLKLLAVSKCQGGKVEARVHPAFLPAGHPLSGVKGSFNAVFVHGDSVDDIMLYGRGAGALPTGSAIVSDIVFAAGKCAHRRFPWELGSEPDASAFASDFSSRYYIRLMVSDEEGTLSRIAGVFGNNGVSLASVVQKEAESSEVAVIFVTHETRESVIKKALAEIGQLSGVDKVAALIRVEE</sequence>
<dbReference type="InterPro" id="IPR016204">
    <property type="entry name" value="HDH"/>
</dbReference>
<dbReference type="PANTHER" id="PTHR43331:SF1">
    <property type="entry name" value="HOMOSERINE DEHYDROGENASE"/>
    <property type="match status" value="1"/>
</dbReference>
<evidence type="ECO:0000256" key="13">
    <source>
        <dbReference type="ARBA" id="ARBA00048841"/>
    </source>
</evidence>
<evidence type="ECO:0000256" key="2">
    <source>
        <dbReference type="ARBA" id="ARBA00005056"/>
    </source>
</evidence>
<feature type="active site" description="Proton donor" evidence="14">
    <location>
        <position position="205"/>
    </location>
</feature>
<comment type="pathway">
    <text evidence="2 16">Amino-acid biosynthesis; L-threonine biosynthesis; L-threonine from L-aspartate: step 3/5.</text>
</comment>
<dbReference type="Pfam" id="PF03447">
    <property type="entry name" value="NAD_binding_3"/>
    <property type="match status" value="1"/>
</dbReference>
<keyword evidence="9 15" id="KW-0521">NADP</keyword>
<keyword evidence="10 16" id="KW-0560">Oxidoreductase</keyword>
<evidence type="ECO:0000256" key="15">
    <source>
        <dbReference type="PIRSR" id="PIRSR000098-2"/>
    </source>
</evidence>
<dbReference type="SUPFAM" id="SSF51735">
    <property type="entry name" value="NAD(P)-binding Rossmann-fold domains"/>
    <property type="match status" value="1"/>
</dbReference>
<evidence type="ECO:0000313" key="19">
    <source>
        <dbReference type="EMBL" id="HIU98866.1"/>
    </source>
</evidence>
<evidence type="ECO:0000256" key="6">
    <source>
        <dbReference type="ARBA" id="ARBA00013376"/>
    </source>
</evidence>
<organism evidence="19 20">
    <name type="scientific">Candidatus Limadaptatus stercoripullorum</name>
    <dbReference type="NCBI Taxonomy" id="2840846"/>
    <lineage>
        <taxon>Bacteria</taxon>
        <taxon>Bacillati</taxon>
        <taxon>Bacillota</taxon>
        <taxon>Clostridia</taxon>
        <taxon>Eubacteriales</taxon>
        <taxon>Candidatus Limadaptatus</taxon>
    </lineage>
</organism>
<dbReference type="GO" id="GO:0009088">
    <property type="term" value="P:threonine biosynthetic process"/>
    <property type="evidence" value="ECO:0007669"/>
    <property type="project" value="UniProtKB-KW"/>
</dbReference>
<dbReference type="InterPro" id="IPR002912">
    <property type="entry name" value="ACT_dom"/>
</dbReference>
<evidence type="ECO:0000256" key="12">
    <source>
        <dbReference type="ARBA" id="ARBA00023167"/>
    </source>
</evidence>
<evidence type="ECO:0000256" key="5">
    <source>
        <dbReference type="ARBA" id="ARBA00013213"/>
    </source>
</evidence>
<reference evidence="19" key="1">
    <citation type="submission" date="2020-10" db="EMBL/GenBank/DDBJ databases">
        <authorList>
            <person name="Gilroy R."/>
        </authorList>
    </citation>
    <scope>NUCLEOTIDE SEQUENCE</scope>
    <source>
        <strain evidence="19">10406</strain>
    </source>
</reference>
<evidence type="ECO:0000256" key="3">
    <source>
        <dbReference type="ARBA" id="ARBA00005062"/>
    </source>
</evidence>
<keyword evidence="12 16" id="KW-0486">Methionine biosynthesis</keyword>
<evidence type="ECO:0000256" key="16">
    <source>
        <dbReference type="RuleBase" id="RU000579"/>
    </source>
</evidence>
<dbReference type="Gene3D" id="3.30.360.10">
    <property type="entry name" value="Dihydrodipicolinate Reductase, domain 2"/>
    <property type="match status" value="1"/>
</dbReference>
<dbReference type="Gene3D" id="3.30.70.260">
    <property type="match status" value="1"/>
</dbReference>
<dbReference type="InterPro" id="IPR045865">
    <property type="entry name" value="ACT-like_dom_sf"/>
</dbReference>
<evidence type="ECO:0000256" key="11">
    <source>
        <dbReference type="ARBA" id="ARBA00023053"/>
    </source>
</evidence>
<comment type="similarity">
    <text evidence="4 17">Belongs to the homoserine dehydrogenase family.</text>
</comment>
<dbReference type="InterPro" id="IPR019811">
    <property type="entry name" value="HDH_CS"/>
</dbReference>
<evidence type="ECO:0000313" key="20">
    <source>
        <dbReference type="Proteomes" id="UP000886857"/>
    </source>
</evidence>
<keyword evidence="8 16" id="KW-0791">Threonine biosynthesis</keyword>